<evidence type="ECO:0000313" key="2">
    <source>
        <dbReference type="Proteomes" id="UP001489509"/>
    </source>
</evidence>
<dbReference type="PIRSF" id="PIRSF021383">
    <property type="entry name" value="YunB"/>
    <property type="match status" value="1"/>
</dbReference>
<dbReference type="Pfam" id="PF09560">
    <property type="entry name" value="Spore_YunB"/>
    <property type="match status" value="1"/>
</dbReference>
<dbReference type="RefSeq" id="WP_349217559.1">
    <property type="nucleotide sequence ID" value="NZ_JBBMFD010000001.1"/>
</dbReference>
<comment type="caution">
    <text evidence="1">The sequence shown here is derived from an EMBL/GenBank/DDBJ whole genome shotgun (WGS) entry which is preliminary data.</text>
</comment>
<gene>
    <name evidence="1" type="primary">yunB</name>
    <name evidence="1" type="ORF">WMO26_00415</name>
</gene>
<keyword evidence="2" id="KW-1185">Reference proteome</keyword>
<proteinExistence type="predicted"/>
<name>A0ABV1DW49_9FIRM</name>
<dbReference type="InterPro" id="IPR014197">
    <property type="entry name" value="Sporulation_prot_YunB"/>
</dbReference>
<sequence>MRRYWPRKRRRLGLKGKFLLFLVIVVVLFFLVDSQLRPLLESAAQSQATIVSTKAVNDAVTEELAKQGLGYEDLVHVTQTSEGKVTSIESDVVEINLMKSKITSAIQDRLSENDIQSTGIPLGNLLGSNYLVGRGPLIPLKITLAGTVITELQSQFLSAGINQTKHELTLSVKARIYIQMPGYYTTAEITTNFLVAETVIVGEVPDAFTNVVTPSNDLPNIIMDYGADAN</sequence>
<dbReference type="NCBIfam" id="TIGR02832">
    <property type="entry name" value="spo_yunB"/>
    <property type="match status" value="1"/>
</dbReference>
<dbReference type="EMBL" id="JBBMFD010000001">
    <property type="protein sequence ID" value="MEQ2439285.1"/>
    <property type="molecule type" value="Genomic_DNA"/>
</dbReference>
<evidence type="ECO:0000313" key="1">
    <source>
        <dbReference type="EMBL" id="MEQ2439285.1"/>
    </source>
</evidence>
<accession>A0ABV1DW49</accession>
<dbReference type="Proteomes" id="UP001489509">
    <property type="component" value="Unassembled WGS sequence"/>
</dbReference>
<reference evidence="1 2" key="1">
    <citation type="submission" date="2024-03" db="EMBL/GenBank/DDBJ databases">
        <title>Human intestinal bacterial collection.</title>
        <authorList>
            <person name="Pauvert C."/>
            <person name="Hitch T.C.A."/>
            <person name="Clavel T."/>
        </authorList>
    </citation>
    <scope>NUCLEOTIDE SEQUENCE [LARGE SCALE GENOMIC DNA]</scope>
    <source>
        <strain evidence="1 2">CLA-JM-H44</strain>
    </source>
</reference>
<organism evidence="1 2">
    <name type="scientific">Solibaculum intestinale</name>
    <dbReference type="NCBI Taxonomy" id="3133165"/>
    <lineage>
        <taxon>Bacteria</taxon>
        <taxon>Bacillati</taxon>
        <taxon>Bacillota</taxon>
        <taxon>Clostridia</taxon>
        <taxon>Eubacteriales</taxon>
        <taxon>Oscillospiraceae</taxon>
        <taxon>Solibaculum</taxon>
    </lineage>
</organism>
<protein>
    <submittedName>
        <fullName evidence="1">Sporulation protein YunB</fullName>
    </submittedName>
</protein>